<evidence type="ECO:0000313" key="2">
    <source>
        <dbReference type="Proteomes" id="UP000465785"/>
    </source>
</evidence>
<dbReference type="Proteomes" id="UP000465785">
    <property type="component" value="Chromosome"/>
</dbReference>
<dbReference type="KEGG" id="mgau:MGALJ_46330"/>
<keyword evidence="2" id="KW-1185">Reference proteome</keyword>
<proteinExistence type="predicted"/>
<reference evidence="1 2" key="1">
    <citation type="journal article" date="2019" name="Emerg. Microbes Infect.">
        <title>Comprehensive subspecies identification of 175 nontuberculous mycobacteria species based on 7547 genomic profiles.</title>
        <authorList>
            <person name="Matsumoto Y."/>
            <person name="Kinjo T."/>
            <person name="Motooka D."/>
            <person name="Nabeya D."/>
            <person name="Jung N."/>
            <person name="Uechi K."/>
            <person name="Horii T."/>
            <person name="Iida T."/>
            <person name="Fujita J."/>
            <person name="Nakamura S."/>
        </authorList>
    </citation>
    <scope>NUCLEOTIDE SEQUENCE [LARGE SCALE GENOMIC DNA]</scope>
    <source>
        <strain evidence="1 2">JCM 6399</strain>
    </source>
</reference>
<evidence type="ECO:0000313" key="1">
    <source>
        <dbReference type="EMBL" id="BBY94964.1"/>
    </source>
</evidence>
<sequence length="71" mass="7952">MAHSGGFDADEQFTLARGSQVEVVHYQRPGFGVRPFEPDLFEYGAAYPHDYSLPALTLSRQSAGEFALRCW</sequence>
<organism evidence="1 2">
    <name type="scientific">Mycobacterium gallinarum</name>
    <dbReference type="NCBI Taxonomy" id="39689"/>
    <lineage>
        <taxon>Bacteria</taxon>
        <taxon>Bacillati</taxon>
        <taxon>Actinomycetota</taxon>
        <taxon>Actinomycetes</taxon>
        <taxon>Mycobacteriales</taxon>
        <taxon>Mycobacteriaceae</taxon>
        <taxon>Mycobacterium</taxon>
    </lineage>
</organism>
<dbReference type="AlphaFoldDB" id="A0A9W4BMM4"/>
<accession>A0A9W4BMM4</accession>
<protein>
    <submittedName>
        <fullName evidence="1">Uncharacterized protein</fullName>
    </submittedName>
</protein>
<dbReference type="EMBL" id="AP022601">
    <property type="protein sequence ID" value="BBY94964.1"/>
    <property type="molecule type" value="Genomic_DNA"/>
</dbReference>
<name>A0A9W4BMM4_9MYCO</name>
<gene>
    <name evidence="1" type="ORF">MGALJ_46330</name>
</gene>